<sequence length="1222" mass="135882">MAKHHPDLIMCRKQCGIAIGRLCEKCDGKCVICDSYVRPSQLARVCDECNYGSYQGRCVICGGAGISDAFYCKECLLAPKEDQAAVAKNRQACIYKNAIRMTMRLQKNCHFKIMPINVIETEVLLLATHKTSTSWLQEAVGVHDVAISWAHPFEWQVLYHGPAALKLPILRSGGGRHWVSLAQVVWVFQPADLCQVVTGQSWDKVAEGDGSVGRDWQQASVLGRPHKSRDAGNPFDVSRLDLLRLLARYVQAQLQLVASLAKERQMNSIMVRATEGGDGVRILSLQGTLFRGSGLTAAQLGLSASLAPRPSIIRASFFDLLMALWVDRHPHYQAGEEVELAVLTLPVFRMAKDQGRSVSDDQMTRWDQDARTARAVRAAPGVAPASHTLLTGQRTTHGAHWSRWSLAVAAARGATRRARSSVQRWASARSSVHVLSDAWRGWEACNEYRQETIILERSAEVHGGYSFQTVGLGEPFTGVGMKLFLYDRALKELVGRQIPANEPVLLLDAWDTLILGSAEEFYAKLEDMDLLAQNAILCGADRICAPEYKMAPKMERYFPDIATPWRYPNSGCICGSAAAVTAFIHGLVHGTEGGTYSEKDDDQLRVQEFLLNWETRGVRYPFHLDHECRMFQNMGEPECGWDFELHGSVPRVRNLRTGHQPLVVHGCGGHGRWFLSDIYRELELLEFLDVKPDDLASVPYAGLVAPGEQVTEEHWVEQPPWEFPFQAFEVIRGAALREEAAEAAELPKIGENAGTCEGNGMNPRQSKALTSHLPLFWPNIANTSWLGGFAEDVDGGIHENTPYWLNGAVPLAVQVEDEELMKTVEQMLGWIWMDGVELDWYFEGIFTRQGSDGWLGPDTEAWRSVGFLVAYPLHAGFGAVPRAFEVKESLPEGHQRSRCASVAHRFFTAVGQRLEEQPLLLDGACFQVALRIWSIHYFAALLPANSSFAHWLLDLAKRLHEAAFQWNEQWFNSSAFATAPVILDSLKTHGVNNAQAVKHGVVWARQSGEVQQGFAESWLAWSQLQRFHGQPHGAFSADEHLAGTNPSRGTELCAVVEAMWSLLLTAQLAPNDRSAVKPLDALEVLAYNALPGSLSEDLWSHPYLQLANSYQALSHEVDHVWTHDGPDSAMYGLAPNYPCCTSNFHQGYPKFAANLFFESPETKETCRLISGGVGSGQKESMALIEAPILEQMFLLGMGLFVAGYQEFEARRRWCPFASWKSC</sequence>
<accession>A0ABP0LZY7</accession>
<feature type="domain" description="PLOD1-3-like GT" evidence="2">
    <location>
        <begin position="456"/>
        <end position="668"/>
    </location>
</feature>
<comment type="similarity">
    <text evidence="1">Belongs to the PHF5 family.</text>
</comment>
<keyword evidence="4" id="KW-1185">Reference proteome</keyword>
<protein>
    <submittedName>
        <fullName evidence="3">PHD finger-like domain-containing protein 5A (PHD finger-like domain protein 5A) (Splicing factor 3B-associated 14 kDa protein) (SF3b14b)</fullName>
    </submittedName>
</protein>
<evidence type="ECO:0000313" key="4">
    <source>
        <dbReference type="Proteomes" id="UP001642464"/>
    </source>
</evidence>
<dbReference type="Pfam" id="PF25342">
    <property type="entry name" value="GT_PLOD"/>
    <property type="match status" value="1"/>
</dbReference>
<proteinExistence type="inferred from homology"/>
<evidence type="ECO:0000259" key="2">
    <source>
        <dbReference type="Pfam" id="PF25342"/>
    </source>
</evidence>
<evidence type="ECO:0000256" key="1">
    <source>
        <dbReference type="ARBA" id="ARBA00008626"/>
    </source>
</evidence>
<organism evidence="3 4">
    <name type="scientific">Durusdinium trenchii</name>
    <dbReference type="NCBI Taxonomy" id="1381693"/>
    <lineage>
        <taxon>Eukaryota</taxon>
        <taxon>Sar</taxon>
        <taxon>Alveolata</taxon>
        <taxon>Dinophyceae</taxon>
        <taxon>Suessiales</taxon>
        <taxon>Symbiodiniaceae</taxon>
        <taxon>Durusdinium</taxon>
    </lineage>
</organism>
<comment type="caution">
    <text evidence="3">The sequence shown here is derived from an EMBL/GenBank/DDBJ whole genome shotgun (WGS) entry which is preliminary data.</text>
</comment>
<reference evidence="3 4" key="1">
    <citation type="submission" date="2024-02" db="EMBL/GenBank/DDBJ databases">
        <authorList>
            <person name="Chen Y."/>
            <person name="Shah S."/>
            <person name="Dougan E. K."/>
            <person name="Thang M."/>
            <person name="Chan C."/>
        </authorList>
    </citation>
    <scope>NUCLEOTIDE SEQUENCE [LARGE SCALE GENOMIC DNA]</scope>
</reference>
<evidence type="ECO:0000313" key="3">
    <source>
        <dbReference type="EMBL" id="CAK9044791.1"/>
    </source>
</evidence>
<name>A0ABP0LZY7_9DINO</name>
<dbReference type="InterPro" id="IPR057589">
    <property type="entry name" value="GT_PLOD"/>
</dbReference>
<dbReference type="CDD" id="cd22997">
    <property type="entry name" value="GT_LH"/>
    <property type="match status" value="1"/>
</dbReference>
<dbReference type="EMBL" id="CAXAMM010019002">
    <property type="protein sequence ID" value="CAK9044791.1"/>
    <property type="molecule type" value="Genomic_DNA"/>
</dbReference>
<dbReference type="PANTHER" id="PTHR13120">
    <property type="entry name" value="PHD FINGER-LIKE DOMAIN-CONTAINING PROTEIN 5A"/>
    <property type="match status" value="1"/>
</dbReference>
<dbReference type="Pfam" id="PF03660">
    <property type="entry name" value="PHF5"/>
    <property type="match status" value="1"/>
</dbReference>
<dbReference type="Proteomes" id="UP001642464">
    <property type="component" value="Unassembled WGS sequence"/>
</dbReference>
<dbReference type="InterPro" id="IPR005345">
    <property type="entry name" value="PHF5"/>
</dbReference>
<gene>
    <name evidence="3" type="ORF">SCF082_LOCUS25399</name>
</gene>